<evidence type="ECO:0000313" key="3">
    <source>
        <dbReference type="EMBL" id="SCZ66680.1"/>
    </source>
</evidence>
<proteinExistence type="predicted"/>
<keyword evidence="3" id="KW-0378">Hydrolase</keyword>
<accession>A0A1G5QYN6</accession>
<dbReference type="GO" id="GO:0004519">
    <property type="term" value="F:endonuclease activity"/>
    <property type="evidence" value="ECO:0007669"/>
    <property type="project" value="UniProtKB-KW"/>
</dbReference>
<dbReference type="InterPro" id="IPR005135">
    <property type="entry name" value="Endo/exonuclease/phosphatase"/>
</dbReference>
<dbReference type="EMBL" id="FMWD01000012">
    <property type="protein sequence ID" value="SCZ66680.1"/>
    <property type="molecule type" value="Genomic_DNA"/>
</dbReference>
<feature type="domain" description="Endonuclease/exonuclease/phosphatase" evidence="2">
    <location>
        <begin position="75"/>
        <end position="350"/>
    </location>
</feature>
<dbReference type="AlphaFoldDB" id="A0A1G5QYN6"/>
<dbReference type="GO" id="GO:0016020">
    <property type="term" value="C:membrane"/>
    <property type="evidence" value="ECO:0007669"/>
    <property type="project" value="GOC"/>
</dbReference>
<evidence type="ECO:0000259" key="2">
    <source>
        <dbReference type="Pfam" id="PF03372"/>
    </source>
</evidence>
<dbReference type="Proteomes" id="UP000199648">
    <property type="component" value="Unassembled WGS sequence"/>
</dbReference>
<evidence type="ECO:0000313" key="4">
    <source>
        <dbReference type="Proteomes" id="UP000199648"/>
    </source>
</evidence>
<name>A0A1G5QYN6_9GAMM</name>
<evidence type="ECO:0000256" key="1">
    <source>
        <dbReference type="SAM" id="Phobius"/>
    </source>
</evidence>
<feature type="transmembrane region" description="Helical" evidence="1">
    <location>
        <begin position="12"/>
        <end position="30"/>
    </location>
</feature>
<keyword evidence="1" id="KW-0812">Transmembrane</keyword>
<keyword evidence="3" id="KW-0255">Endonuclease</keyword>
<gene>
    <name evidence="3" type="ORF">SAMN03097708_02993</name>
</gene>
<keyword evidence="1" id="KW-0472">Membrane</keyword>
<keyword evidence="1" id="KW-1133">Transmembrane helix</keyword>
<dbReference type="GO" id="GO:0004527">
    <property type="term" value="F:exonuclease activity"/>
    <property type="evidence" value="ECO:0007669"/>
    <property type="project" value="UniProtKB-KW"/>
</dbReference>
<dbReference type="PANTHER" id="PTHR14859:SF1">
    <property type="entry name" value="PGAP2-INTERACTING PROTEIN"/>
    <property type="match status" value="1"/>
</dbReference>
<keyword evidence="3" id="KW-0269">Exonuclease</keyword>
<keyword evidence="4" id="KW-1185">Reference proteome</keyword>
<dbReference type="Gene3D" id="3.60.10.10">
    <property type="entry name" value="Endonuclease/exonuclease/phosphatase"/>
    <property type="match status" value="1"/>
</dbReference>
<protein>
    <submittedName>
        <fullName evidence="3">Metal-dependent hydrolase, endonuclease/exonuclease/phosphatase family</fullName>
    </submittedName>
</protein>
<keyword evidence="3" id="KW-0540">Nuclease</keyword>
<dbReference type="STRING" id="415747.SAMN03097708_02993"/>
<dbReference type="SUPFAM" id="SSF56219">
    <property type="entry name" value="DNase I-like"/>
    <property type="match status" value="1"/>
</dbReference>
<reference evidence="3 4" key="1">
    <citation type="submission" date="2016-10" db="EMBL/GenBank/DDBJ databases">
        <authorList>
            <person name="de Groot N.N."/>
        </authorList>
    </citation>
    <scope>NUCLEOTIDE SEQUENCE [LARGE SCALE GENOMIC DNA]</scope>
    <source>
        <strain evidence="3 4">HLD2</strain>
    </source>
</reference>
<dbReference type="PANTHER" id="PTHR14859">
    <property type="entry name" value="CALCOFLUOR WHITE HYPERSENSITIVE PROTEIN PRECURSOR"/>
    <property type="match status" value="1"/>
</dbReference>
<dbReference type="InterPro" id="IPR051916">
    <property type="entry name" value="GPI-anchor_lipid_remodeler"/>
</dbReference>
<sequence>MIHRLLRTYLRWFFLILLPVTGVLGLPLLHHVQMPSAFGQATTVGECAQLPPDWLAGGALPESTFLNNAPPLRAVTFNLHSGLGPDWQLWVDRATAEQNLRRIARRIASAAPANAPVDVVSLNEVDFDSRRSGWLDQAAFLAAELEKLTGYAYRIRRGETWSRDIPGLEVRFGNALLSRHPILETRDCLLGSDCPGVPSASPRQAGWLGSMEEPRGVLKARIAVAGRELDLLVTHLEPFVPERRERQAAEVLARFVENDVPTVLMGDINAVPSPMTAMRRHFAADRTHDVLSSGPLIDARLWVAARDAVKLETWATYPAGAPQWPLDAVFATPDLLPSEVTVLDSEASDHHGLAVRYKWATAPTMVGYSAWRDSLRRNQWTRILACDLAGDESERIRRLERLTSMTGGSAS</sequence>
<dbReference type="GO" id="GO:0006506">
    <property type="term" value="P:GPI anchor biosynthetic process"/>
    <property type="evidence" value="ECO:0007669"/>
    <property type="project" value="TreeGrafter"/>
</dbReference>
<dbReference type="Pfam" id="PF03372">
    <property type="entry name" value="Exo_endo_phos"/>
    <property type="match status" value="1"/>
</dbReference>
<organism evidence="3 4">
    <name type="scientific">Thiohalomonas denitrificans</name>
    <dbReference type="NCBI Taxonomy" id="415747"/>
    <lineage>
        <taxon>Bacteria</taxon>
        <taxon>Pseudomonadati</taxon>
        <taxon>Pseudomonadota</taxon>
        <taxon>Gammaproteobacteria</taxon>
        <taxon>Thiohalomonadales</taxon>
        <taxon>Thiohalomonadaceae</taxon>
        <taxon>Thiohalomonas</taxon>
    </lineage>
</organism>
<dbReference type="InterPro" id="IPR036691">
    <property type="entry name" value="Endo/exonu/phosph_ase_sf"/>
</dbReference>